<evidence type="ECO:0000313" key="14">
    <source>
        <dbReference type="Proteomes" id="UP000094067"/>
    </source>
</evidence>
<accession>A0A1E3A8A3</accession>
<dbReference type="InterPro" id="IPR011527">
    <property type="entry name" value="ABC1_TM_dom"/>
</dbReference>
<dbReference type="GO" id="GO:0005524">
    <property type="term" value="F:ATP binding"/>
    <property type="evidence" value="ECO:0007669"/>
    <property type="project" value="UniProtKB-KW"/>
</dbReference>
<dbReference type="Pfam" id="PF00664">
    <property type="entry name" value="ABC_membrane"/>
    <property type="match status" value="1"/>
</dbReference>
<dbReference type="Proteomes" id="UP000094067">
    <property type="component" value="Unassembled WGS sequence"/>
</dbReference>
<evidence type="ECO:0000256" key="8">
    <source>
        <dbReference type="ARBA" id="ARBA00023136"/>
    </source>
</evidence>
<keyword evidence="8 10" id="KW-0472">Membrane</keyword>
<dbReference type="InterPro" id="IPR003439">
    <property type="entry name" value="ABC_transporter-like_ATP-bd"/>
</dbReference>
<feature type="compositionally biased region" description="Pro residues" evidence="9">
    <location>
        <begin position="1"/>
        <end position="10"/>
    </location>
</feature>
<dbReference type="PANTHER" id="PTHR43394:SF1">
    <property type="entry name" value="ATP-BINDING CASSETTE SUB-FAMILY B MEMBER 10, MITOCHONDRIAL"/>
    <property type="match status" value="1"/>
</dbReference>
<feature type="transmembrane region" description="Helical" evidence="10">
    <location>
        <begin position="276"/>
        <end position="305"/>
    </location>
</feature>
<name>A0A1E3A8A3_9FIRM</name>
<evidence type="ECO:0000256" key="7">
    <source>
        <dbReference type="ARBA" id="ARBA00022989"/>
    </source>
</evidence>
<proteinExistence type="predicted"/>
<evidence type="ECO:0000256" key="1">
    <source>
        <dbReference type="ARBA" id="ARBA00004651"/>
    </source>
</evidence>
<evidence type="ECO:0000313" key="13">
    <source>
        <dbReference type="EMBL" id="ODM04446.1"/>
    </source>
</evidence>
<feature type="domain" description="ABC transporter" evidence="11">
    <location>
        <begin position="359"/>
        <end position="593"/>
    </location>
</feature>
<keyword evidence="6 13" id="KW-0067">ATP-binding</keyword>
<dbReference type="CDD" id="cd18547">
    <property type="entry name" value="ABC_6TM_Tm288_like"/>
    <property type="match status" value="1"/>
</dbReference>
<feature type="domain" description="ABC transmembrane type-1" evidence="12">
    <location>
        <begin position="47"/>
        <end position="325"/>
    </location>
</feature>
<dbReference type="PROSITE" id="PS50929">
    <property type="entry name" value="ABC_TM1F"/>
    <property type="match status" value="1"/>
</dbReference>
<keyword evidence="4 10" id="KW-0812">Transmembrane</keyword>
<dbReference type="GO" id="GO:0015421">
    <property type="term" value="F:ABC-type oligopeptide transporter activity"/>
    <property type="evidence" value="ECO:0007669"/>
    <property type="project" value="TreeGrafter"/>
</dbReference>
<keyword evidence="2" id="KW-0813">Transport</keyword>
<feature type="transmembrane region" description="Helical" evidence="10">
    <location>
        <begin position="185"/>
        <end position="201"/>
    </location>
</feature>
<dbReference type="InterPro" id="IPR036640">
    <property type="entry name" value="ABC1_TM_sf"/>
</dbReference>
<dbReference type="Gene3D" id="3.40.50.300">
    <property type="entry name" value="P-loop containing nucleotide triphosphate hydrolases"/>
    <property type="match status" value="1"/>
</dbReference>
<dbReference type="PANTHER" id="PTHR43394">
    <property type="entry name" value="ATP-DEPENDENT PERMEASE MDL1, MITOCHONDRIAL"/>
    <property type="match status" value="1"/>
</dbReference>
<evidence type="ECO:0000256" key="3">
    <source>
        <dbReference type="ARBA" id="ARBA00022475"/>
    </source>
</evidence>
<dbReference type="Pfam" id="PF00005">
    <property type="entry name" value="ABC_tran"/>
    <property type="match status" value="1"/>
</dbReference>
<dbReference type="FunFam" id="3.40.50.300:FF:000287">
    <property type="entry name" value="Multidrug ABC transporter ATP-binding protein"/>
    <property type="match status" value="1"/>
</dbReference>
<dbReference type="InterPro" id="IPR027417">
    <property type="entry name" value="P-loop_NTPase"/>
</dbReference>
<evidence type="ECO:0000259" key="11">
    <source>
        <dbReference type="PROSITE" id="PS50893"/>
    </source>
</evidence>
<dbReference type="PROSITE" id="PS00211">
    <property type="entry name" value="ABC_TRANSPORTER_1"/>
    <property type="match status" value="1"/>
</dbReference>
<evidence type="ECO:0000256" key="2">
    <source>
        <dbReference type="ARBA" id="ARBA00022448"/>
    </source>
</evidence>
<comment type="subcellular location">
    <subcellularLocation>
        <location evidence="1">Cell membrane</location>
        <topology evidence="1">Multi-pass membrane protein</topology>
    </subcellularLocation>
</comment>
<evidence type="ECO:0000259" key="12">
    <source>
        <dbReference type="PROSITE" id="PS50929"/>
    </source>
</evidence>
<dbReference type="AlphaFoldDB" id="A0A1E3A8A3"/>
<keyword evidence="3" id="KW-1003">Cell membrane</keyword>
<comment type="caution">
    <text evidence="13">The sequence shown here is derived from an EMBL/GenBank/DDBJ whole genome shotgun (WGS) entry which is preliminary data.</text>
</comment>
<dbReference type="EMBL" id="MCGH01000003">
    <property type="protein sequence ID" value="ODM04446.1"/>
    <property type="molecule type" value="Genomic_DNA"/>
</dbReference>
<protein>
    <submittedName>
        <fullName evidence="13">Putative ABC transporter ATP-binding protein</fullName>
    </submittedName>
</protein>
<evidence type="ECO:0000256" key="9">
    <source>
        <dbReference type="SAM" id="MobiDB-lite"/>
    </source>
</evidence>
<feature type="region of interest" description="Disordered" evidence="9">
    <location>
        <begin position="1"/>
        <end position="22"/>
    </location>
</feature>
<dbReference type="SUPFAM" id="SSF52540">
    <property type="entry name" value="P-loop containing nucleoside triphosphate hydrolases"/>
    <property type="match status" value="1"/>
</dbReference>
<dbReference type="GO" id="GO:0016887">
    <property type="term" value="F:ATP hydrolysis activity"/>
    <property type="evidence" value="ECO:0007669"/>
    <property type="project" value="InterPro"/>
</dbReference>
<reference evidence="13 14" key="1">
    <citation type="submission" date="2016-07" db="EMBL/GenBank/DDBJ databases">
        <title>Characterization of isolates of Eisenbergiella tayi derived from blood cultures, using whole genome sequencing.</title>
        <authorList>
            <person name="Burdz T."/>
            <person name="Wiebe D."/>
            <person name="Huynh C."/>
            <person name="Bernard K."/>
        </authorList>
    </citation>
    <scope>NUCLEOTIDE SEQUENCE [LARGE SCALE GENOMIC DNA]</scope>
    <source>
        <strain evidence="13 14">NML 110608</strain>
    </source>
</reference>
<sequence>MSKDITPPPSTFGKGQRGKPVVKPKDMKGTLRRLWDLTSGQRGGLGWLLLLSAIASVSTILSPLLIGNTVTAIDTGNPASQLLLFLTALYLTDWLVRFLQQFFMASIGQRIILHIRSTLFDKMKALPLAFFDSRQHGELMSRLTNDVDNISTTISDSLTQLMTYGFTILGVLCIMIYLSPGLTCIAFLSVWLIFLLTRTITKHTRKLFASQQQILGKLNGQVEESISGLNMVKAFGREKEMIRQFEESNDQLCQVATKAQIWSGFLMPLTNVINNLNFVIVAVISGILAAAGRINVGLISSFLLYSRQFSRPFVDIANIYNNFQTAVAGAERIFEILEEEPEPADKEEALPLRAPRGEVEFSHVTFGYKPEDPVLKDVSFHVPAGTRVAVAGSTGAGKTTLINLLTRFYDIDGGSILLDGQDLRDYRLQDLRETFGVVLQDTALFCMSVRENISYGKRDVPEERVRAAAKMAGADSFIRRLPQGYDTLLTQGGLALSQGERQLLTIARAVLQDAPILILDEATSSVDTVTEQRIRKAMLTITEGRTSFIIAHRLSTIRDSDLILLMEDGQIAERGTHEELMVQNGRYARMYRTQMGEE</sequence>
<keyword evidence="7 10" id="KW-1133">Transmembrane helix</keyword>
<evidence type="ECO:0000256" key="10">
    <source>
        <dbReference type="SAM" id="Phobius"/>
    </source>
</evidence>
<dbReference type="SMART" id="SM00382">
    <property type="entry name" value="AAA"/>
    <property type="match status" value="1"/>
</dbReference>
<dbReference type="InterPro" id="IPR003593">
    <property type="entry name" value="AAA+_ATPase"/>
</dbReference>
<dbReference type="InterPro" id="IPR017871">
    <property type="entry name" value="ABC_transporter-like_CS"/>
</dbReference>
<dbReference type="SUPFAM" id="SSF90123">
    <property type="entry name" value="ABC transporter transmembrane region"/>
    <property type="match status" value="1"/>
</dbReference>
<dbReference type="FunFam" id="1.20.1560.10:FF:000011">
    <property type="entry name" value="Multidrug ABC transporter ATP-binding protein"/>
    <property type="match status" value="1"/>
</dbReference>
<dbReference type="PROSITE" id="PS50893">
    <property type="entry name" value="ABC_TRANSPORTER_2"/>
    <property type="match status" value="1"/>
</dbReference>
<gene>
    <name evidence="13" type="ORF">BEI61_05253</name>
</gene>
<dbReference type="PATRIC" id="fig|1432052.4.peg.5840"/>
<organism evidence="13 14">
    <name type="scientific">Eisenbergiella tayi</name>
    <dbReference type="NCBI Taxonomy" id="1432052"/>
    <lineage>
        <taxon>Bacteria</taxon>
        <taxon>Bacillati</taxon>
        <taxon>Bacillota</taxon>
        <taxon>Clostridia</taxon>
        <taxon>Lachnospirales</taxon>
        <taxon>Lachnospiraceae</taxon>
        <taxon>Eisenbergiella</taxon>
    </lineage>
</organism>
<evidence type="ECO:0000256" key="5">
    <source>
        <dbReference type="ARBA" id="ARBA00022741"/>
    </source>
</evidence>
<keyword evidence="5" id="KW-0547">Nucleotide-binding</keyword>
<dbReference type="InterPro" id="IPR039421">
    <property type="entry name" value="Type_1_exporter"/>
</dbReference>
<evidence type="ECO:0000256" key="6">
    <source>
        <dbReference type="ARBA" id="ARBA00022840"/>
    </source>
</evidence>
<evidence type="ECO:0000256" key="4">
    <source>
        <dbReference type="ARBA" id="ARBA00022692"/>
    </source>
</evidence>
<dbReference type="RefSeq" id="WP_069154586.1">
    <property type="nucleotide sequence ID" value="NZ_MCGH01000003.1"/>
</dbReference>
<dbReference type="GO" id="GO:0005886">
    <property type="term" value="C:plasma membrane"/>
    <property type="evidence" value="ECO:0007669"/>
    <property type="project" value="UniProtKB-SubCell"/>
</dbReference>
<dbReference type="Gene3D" id="1.20.1560.10">
    <property type="entry name" value="ABC transporter type 1, transmembrane domain"/>
    <property type="match status" value="1"/>
</dbReference>
<feature type="transmembrane region" description="Helical" evidence="10">
    <location>
        <begin position="78"/>
        <end position="96"/>
    </location>
</feature>
<feature type="transmembrane region" description="Helical" evidence="10">
    <location>
        <begin position="45"/>
        <end position="66"/>
    </location>
</feature>